<dbReference type="RefSeq" id="WP_115124705.1">
    <property type="nucleotide sequence ID" value="NZ_QRAO01000008.1"/>
</dbReference>
<dbReference type="AlphaFoldDB" id="A0A370Q4F5"/>
<evidence type="ECO:0000313" key="3">
    <source>
        <dbReference type="Proteomes" id="UP000255317"/>
    </source>
</evidence>
<keyword evidence="1" id="KW-0812">Transmembrane</keyword>
<protein>
    <recommendedName>
        <fullName evidence="4">YhhN-like protein</fullName>
    </recommendedName>
</protein>
<keyword evidence="3" id="KW-1185">Reference proteome</keyword>
<keyword evidence="1" id="KW-0472">Membrane</keyword>
<feature type="transmembrane region" description="Helical" evidence="1">
    <location>
        <begin position="179"/>
        <end position="200"/>
    </location>
</feature>
<evidence type="ECO:0000256" key="1">
    <source>
        <dbReference type="SAM" id="Phobius"/>
    </source>
</evidence>
<evidence type="ECO:0008006" key="4">
    <source>
        <dbReference type="Google" id="ProtNLM"/>
    </source>
</evidence>
<dbReference type="OrthoDB" id="1439847at2"/>
<feature type="transmembrane region" description="Helical" evidence="1">
    <location>
        <begin position="146"/>
        <end position="167"/>
    </location>
</feature>
<feature type="transmembrane region" description="Helical" evidence="1">
    <location>
        <begin position="206"/>
        <end position="224"/>
    </location>
</feature>
<feature type="transmembrane region" description="Helical" evidence="1">
    <location>
        <begin position="84"/>
        <end position="103"/>
    </location>
</feature>
<keyword evidence="1" id="KW-1133">Transmembrane helix</keyword>
<sequence length="243" mass="27401">MGKTTFGSNMGLLHLGILLVLLNLSVIFFFDIEISRAVRLFSSVAILLFVLFKNGFKKSLLFLGLLLLVAKDVSILFYESPLFKTISLLCTVSLYTVITLFVFRRLPVLRFSLTLVLFGLGIIVLNIFNVFYLSDIIIPSLDNDTQLILFFTQSAVMLFMALFGFLYNEAYEGKQSLNLLLCILAFIFSDLGGLAAYFLGYDPAYYAERAFYIIAVSYLAYYVVNFNQAADRVSELQDNQLSA</sequence>
<dbReference type="Proteomes" id="UP000255317">
    <property type="component" value="Unassembled WGS sequence"/>
</dbReference>
<name>A0A370Q4F5_9FLAO</name>
<accession>A0A370Q4F5</accession>
<dbReference type="EMBL" id="QRAO01000008">
    <property type="protein sequence ID" value="RDK83251.1"/>
    <property type="molecule type" value="Genomic_DNA"/>
</dbReference>
<reference evidence="2 3" key="1">
    <citation type="submission" date="2018-07" db="EMBL/GenBank/DDBJ databases">
        <title>Genomic Encyclopedia of Type Strains, Phase IV (KMG-IV): sequencing the most valuable type-strain genomes for metagenomic binning, comparative biology and taxonomic classification.</title>
        <authorList>
            <person name="Goeker M."/>
        </authorList>
    </citation>
    <scope>NUCLEOTIDE SEQUENCE [LARGE SCALE GENOMIC DNA]</scope>
    <source>
        <strain evidence="2 3">DSM 101478</strain>
    </source>
</reference>
<feature type="transmembrane region" description="Helical" evidence="1">
    <location>
        <begin position="115"/>
        <end position="134"/>
    </location>
</feature>
<proteinExistence type="predicted"/>
<feature type="transmembrane region" description="Helical" evidence="1">
    <location>
        <begin position="12"/>
        <end position="30"/>
    </location>
</feature>
<comment type="caution">
    <text evidence="2">The sequence shown here is derived from an EMBL/GenBank/DDBJ whole genome shotgun (WGS) entry which is preliminary data.</text>
</comment>
<evidence type="ECO:0000313" key="2">
    <source>
        <dbReference type="EMBL" id="RDK83251.1"/>
    </source>
</evidence>
<gene>
    <name evidence="2" type="ORF">C8D94_10839</name>
</gene>
<organism evidence="2 3">
    <name type="scientific">Marinirhabdus gelatinilytica</name>
    <dbReference type="NCBI Taxonomy" id="1703343"/>
    <lineage>
        <taxon>Bacteria</taxon>
        <taxon>Pseudomonadati</taxon>
        <taxon>Bacteroidota</taxon>
        <taxon>Flavobacteriia</taxon>
        <taxon>Flavobacteriales</taxon>
        <taxon>Flavobacteriaceae</taxon>
    </lineage>
</organism>